<evidence type="ECO:0000313" key="6">
    <source>
        <dbReference type="Proteomes" id="UP000466523"/>
    </source>
</evidence>
<protein>
    <recommendedName>
        <fullName evidence="7">Mce associated membrane protein</fullName>
    </recommendedName>
</protein>
<evidence type="ECO:0008006" key="7">
    <source>
        <dbReference type="Google" id="ProtNLM"/>
    </source>
</evidence>
<organism evidence="5 6">
    <name type="scientific">Mycolicibacter kumamotonensis</name>
    <dbReference type="NCBI Taxonomy" id="354243"/>
    <lineage>
        <taxon>Bacteria</taxon>
        <taxon>Bacillati</taxon>
        <taxon>Actinomycetota</taxon>
        <taxon>Actinomycetes</taxon>
        <taxon>Mycobacteriales</taxon>
        <taxon>Mycobacteriaceae</taxon>
        <taxon>Mycolicibacter</taxon>
    </lineage>
</organism>
<comment type="subcellular location">
    <subcellularLocation>
        <location evidence="1">Membrane</location>
    </subcellularLocation>
</comment>
<evidence type="ECO:0000256" key="4">
    <source>
        <dbReference type="SAM" id="Phobius"/>
    </source>
</evidence>
<feature type="compositionally biased region" description="Acidic residues" evidence="3">
    <location>
        <begin position="27"/>
        <end position="43"/>
    </location>
</feature>
<feature type="region of interest" description="Disordered" evidence="3">
    <location>
        <begin position="1"/>
        <end position="59"/>
    </location>
</feature>
<evidence type="ECO:0000313" key="5">
    <source>
        <dbReference type="EMBL" id="NDJ88149.1"/>
    </source>
</evidence>
<dbReference type="EMBL" id="JAACYR010000007">
    <property type="protein sequence ID" value="NDJ88149.1"/>
    <property type="molecule type" value="Genomic_DNA"/>
</dbReference>
<gene>
    <name evidence="5" type="ORF">GWR20_03090</name>
</gene>
<dbReference type="PANTHER" id="PTHR37042:SF4">
    <property type="entry name" value="OUTER MEMBRANE PROTEIN RV1973"/>
    <property type="match status" value="1"/>
</dbReference>
<keyword evidence="4" id="KW-1133">Transmembrane helix</keyword>
<keyword evidence="4" id="KW-0812">Transmembrane</keyword>
<dbReference type="AlphaFoldDB" id="A0A7K3L6V2"/>
<feature type="transmembrane region" description="Helical" evidence="4">
    <location>
        <begin position="69"/>
        <end position="93"/>
    </location>
</feature>
<dbReference type="PANTHER" id="PTHR37042">
    <property type="entry name" value="OUTER MEMBRANE PROTEIN RV1973"/>
    <property type="match status" value="1"/>
</dbReference>
<proteinExistence type="predicted"/>
<accession>A0A7K3L6V2</accession>
<keyword evidence="2 4" id="KW-0472">Membrane</keyword>
<name>A0A7K3L6V2_9MYCO</name>
<evidence type="ECO:0000256" key="1">
    <source>
        <dbReference type="ARBA" id="ARBA00004370"/>
    </source>
</evidence>
<sequence length="227" mass="23421">MADIGVTEVQPTESGVRAEPIEPAGSGEDEGQAPDVGDADADPGDGAAQAVEETVPEVADRPPAKRRIAWLRAMAFGVLPALALLLAIGIGFAKWQDSSARAADVAAIESVAAARDATVAILSYRPDSVEEELGAARDRLTGQFRDSYIQLTQDVVIPGAKQKQISAVATVPAAASVSASGKHAVVLVFVNQTTIVGQDAPTATASSVRVVLDKIGGRWLISGFDPI</sequence>
<dbReference type="Proteomes" id="UP000466523">
    <property type="component" value="Unassembled WGS sequence"/>
</dbReference>
<comment type="caution">
    <text evidence="5">The sequence shown here is derived from an EMBL/GenBank/DDBJ whole genome shotgun (WGS) entry which is preliminary data.</text>
</comment>
<reference evidence="5 6" key="1">
    <citation type="submission" date="2020-01" db="EMBL/GenBank/DDBJ databases">
        <authorList>
            <person name="Sanchez-Estrada R."/>
            <person name="Gonzalez-Y-Merchand J.A."/>
            <person name="Rivera-Gutierrez S."/>
        </authorList>
    </citation>
    <scope>NUCLEOTIDE SEQUENCE [LARGE SCALE GENOMIC DNA]</scope>
    <source>
        <strain evidence="5 6">CST 7247</strain>
    </source>
</reference>
<dbReference type="GO" id="GO:0016020">
    <property type="term" value="C:membrane"/>
    <property type="evidence" value="ECO:0007669"/>
    <property type="project" value="UniProtKB-SubCell"/>
</dbReference>
<evidence type="ECO:0000256" key="3">
    <source>
        <dbReference type="SAM" id="MobiDB-lite"/>
    </source>
</evidence>
<evidence type="ECO:0000256" key="2">
    <source>
        <dbReference type="ARBA" id="ARBA00023136"/>
    </source>
</evidence>